<dbReference type="InterPro" id="IPR014507">
    <property type="entry name" value="Baseplate_assembly_J_pred"/>
</dbReference>
<organism evidence="4 5">
    <name type="scientific">Pelosinus baikalensis</name>
    <dbReference type="NCBI Taxonomy" id="2892015"/>
    <lineage>
        <taxon>Bacteria</taxon>
        <taxon>Bacillati</taxon>
        <taxon>Bacillota</taxon>
        <taxon>Negativicutes</taxon>
        <taxon>Selenomonadales</taxon>
        <taxon>Sporomusaceae</taxon>
        <taxon>Pelosinus</taxon>
    </lineage>
</organism>
<dbReference type="InterPro" id="IPR058531">
    <property type="entry name" value="Baseplate_J_M"/>
</dbReference>
<dbReference type="InterPro" id="IPR058530">
    <property type="entry name" value="Baseplate_J-like_C"/>
</dbReference>
<accession>A0ABS8HWS2</accession>
<dbReference type="PIRSF" id="PIRSF020481">
    <property type="entry name" value="BAP"/>
    <property type="match status" value="1"/>
</dbReference>
<evidence type="ECO:0000259" key="1">
    <source>
        <dbReference type="Pfam" id="PF04865"/>
    </source>
</evidence>
<proteinExistence type="predicted"/>
<dbReference type="Pfam" id="PF26079">
    <property type="entry name" value="Baseplate_J_C"/>
    <property type="match status" value="1"/>
</dbReference>
<dbReference type="InterPro" id="IPR052726">
    <property type="entry name" value="Phage_Baseplate_Hub"/>
</dbReference>
<protein>
    <submittedName>
        <fullName evidence="4">Baseplate J/gp47 family protein</fullName>
    </submittedName>
</protein>
<evidence type="ECO:0000259" key="3">
    <source>
        <dbReference type="Pfam" id="PF26079"/>
    </source>
</evidence>
<comment type="caution">
    <text evidence="4">The sequence shown here is derived from an EMBL/GenBank/DDBJ whole genome shotgun (WGS) entry which is preliminary data.</text>
</comment>
<dbReference type="Pfam" id="PF04865">
    <property type="entry name" value="Baseplate_J"/>
    <property type="match status" value="1"/>
</dbReference>
<reference evidence="4" key="1">
    <citation type="submission" date="2021-11" db="EMBL/GenBank/DDBJ databases">
        <title>Description of a new species Pelosinus isolated from the bottom sediments of Lake Baikal.</title>
        <authorList>
            <person name="Zakharyuk A."/>
        </authorList>
    </citation>
    <scope>NUCLEOTIDE SEQUENCE</scope>
    <source>
        <strain evidence="4">Bkl1</strain>
    </source>
</reference>
<keyword evidence="5" id="KW-1185">Reference proteome</keyword>
<dbReference type="InterPro" id="IPR006949">
    <property type="entry name" value="Barrel_Baseplate_J-like"/>
</dbReference>
<dbReference type="EMBL" id="JAJHJB010000037">
    <property type="protein sequence ID" value="MCC5467616.1"/>
    <property type="molecule type" value="Genomic_DNA"/>
</dbReference>
<evidence type="ECO:0000313" key="4">
    <source>
        <dbReference type="EMBL" id="MCC5467616.1"/>
    </source>
</evidence>
<feature type="domain" description="Baseplate protein J-like barrel" evidence="1">
    <location>
        <begin position="96"/>
        <end position="185"/>
    </location>
</feature>
<evidence type="ECO:0000313" key="5">
    <source>
        <dbReference type="Proteomes" id="UP001165492"/>
    </source>
</evidence>
<feature type="domain" description="Baseplate J-like C-terminal" evidence="3">
    <location>
        <begin position="302"/>
        <end position="361"/>
    </location>
</feature>
<dbReference type="PANTHER" id="PTHR35862">
    <property type="entry name" value="FELS-2 PROPHAGE PROTEIN"/>
    <property type="match status" value="1"/>
</dbReference>
<feature type="domain" description="Baseplate J-like central" evidence="2">
    <location>
        <begin position="206"/>
        <end position="278"/>
    </location>
</feature>
<evidence type="ECO:0000259" key="2">
    <source>
        <dbReference type="Pfam" id="PF26078"/>
    </source>
</evidence>
<name>A0ABS8HWS2_9FIRM</name>
<sequence length="374" mass="40299">MAKFNLPDITFAEKDTQIIENEMIHGYEEATGQSLADGDPRKKLLQSEVPIIVGHRSLIDYSAKQNLLAYAAGDILDHIGILVGCTRLPTTAATATIRFTLSAVRSQSTIIEAGKRVTSGSGDNIFFATVSEVVIQPGTLTIDSKVECLTVGAVGNGYGIGDLKTLVDPIPYVASVSNTTISEGGIDIEADDPFRDRIQQAPESFSTAGSDGAYMYWAKTASSTIIDVEVYSPSPGVVHICPLVTGGQIPGQEILDAVLAICSDKKVRPLTDHTHAVAPEQVEYAIDVSYWIDKEDENLAVSIRAKVDQSVNDYIAWQKSKLGRGIDPSQLIQLMKNAGAKRVVVTTPIYQALNKNQVAKEQENITVNYGGIEE</sequence>
<dbReference type="PANTHER" id="PTHR35862:SF1">
    <property type="entry name" value="FELS-2 PROPHAGE PROTEIN"/>
    <property type="match status" value="1"/>
</dbReference>
<dbReference type="Proteomes" id="UP001165492">
    <property type="component" value="Unassembled WGS sequence"/>
</dbReference>
<dbReference type="Pfam" id="PF26078">
    <property type="entry name" value="Baseplate_J_M"/>
    <property type="match status" value="1"/>
</dbReference>
<dbReference type="RefSeq" id="WP_229536583.1">
    <property type="nucleotide sequence ID" value="NZ_JAJHJB010000037.1"/>
</dbReference>
<gene>
    <name evidence="4" type="ORF">LMF89_19975</name>
</gene>